<keyword evidence="6" id="KW-0547">Nucleotide-binding</keyword>
<dbReference type="InterPro" id="IPR005467">
    <property type="entry name" value="His_kinase_dom"/>
</dbReference>
<dbReference type="PRINTS" id="PR00344">
    <property type="entry name" value="BCTRLSENSOR"/>
</dbReference>
<dbReference type="InterPro" id="IPR004358">
    <property type="entry name" value="Sig_transdc_His_kin-like_C"/>
</dbReference>
<feature type="domain" description="Histidine kinase" evidence="10">
    <location>
        <begin position="63"/>
        <end position="134"/>
    </location>
</feature>
<sequence length="134" mass="14996">MLETLRMPQAGPKPKNDLIFLFSDGEELNLLGAEAFWRDHPWARDVSLVLNYESRGSRGPSVIWDAGPGIAEADLPYIFDRLYTGEASRNRSSSGSGLGLAIVKRLVERQRGRIDVQSIPDVRTSFEVRLPRAK</sequence>
<dbReference type="KEGG" id="bcop:JD108_17505"/>
<evidence type="ECO:0000256" key="8">
    <source>
        <dbReference type="ARBA" id="ARBA00022840"/>
    </source>
</evidence>
<organism evidence="11 12">
    <name type="scientific">Brevibacillus composti</name>
    <dbReference type="NCBI Taxonomy" id="2796470"/>
    <lineage>
        <taxon>Bacteria</taxon>
        <taxon>Bacillati</taxon>
        <taxon>Bacillota</taxon>
        <taxon>Bacilli</taxon>
        <taxon>Bacillales</taxon>
        <taxon>Paenibacillaceae</taxon>
        <taxon>Brevibacillus</taxon>
    </lineage>
</organism>
<dbReference type="PANTHER" id="PTHR45453:SF1">
    <property type="entry name" value="PHOSPHATE REGULON SENSOR PROTEIN PHOR"/>
    <property type="match status" value="1"/>
</dbReference>
<dbReference type="Proteomes" id="UP000595847">
    <property type="component" value="Chromosome"/>
</dbReference>
<evidence type="ECO:0000313" key="11">
    <source>
        <dbReference type="EMBL" id="QQE76676.1"/>
    </source>
</evidence>
<evidence type="ECO:0000256" key="4">
    <source>
        <dbReference type="ARBA" id="ARBA00022553"/>
    </source>
</evidence>
<dbReference type="EMBL" id="CP066308">
    <property type="protein sequence ID" value="QQE76676.1"/>
    <property type="molecule type" value="Genomic_DNA"/>
</dbReference>
<dbReference type="GO" id="GO:0005886">
    <property type="term" value="C:plasma membrane"/>
    <property type="evidence" value="ECO:0007669"/>
    <property type="project" value="TreeGrafter"/>
</dbReference>
<dbReference type="PANTHER" id="PTHR45453">
    <property type="entry name" value="PHOSPHATE REGULON SENSOR PROTEIN PHOR"/>
    <property type="match status" value="1"/>
</dbReference>
<dbReference type="GO" id="GO:0016036">
    <property type="term" value="P:cellular response to phosphate starvation"/>
    <property type="evidence" value="ECO:0007669"/>
    <property type="project" value="TreeGrafter"/>
</dbReference>
<evidence type="ECO:0000256" key="2">
    <source>
        <dbReference type="ARBA" id="ARBA00004370"/>
    </source>
</evidence>
<evidence type="ECO:0000256" key="3">
    <source>
        <dbReference type="ARBA" id="ARBA00012438"/>
    </source>
</evidence>
<dbReference type="SUPFAM" id="SSF55874">
    <property type="entry name" value="ATPase domain of HSP90 chaperone/DNA topoisomerase II/histidine kinase"/>
    <property type="match status" value="1"/>
</dbReference>
<comment type="catalytic activity">
    <reaction evidence="1">
        <text>ATP + protein L-histidine = ADP + protein N-phospho-L-histidine.</text>
        <dbReference type="EC" id="2.7.13.3"/>
    </reaction>
</comment>
<dbReference type="InterPro" id="IPR036890">
    <property type="entry name" value="HATPase_C_sf"/>
</dbReference>
<keyword evidence="7" id="KW-0418">Kinase</keyword>
<dbReference type="AlphaFoldDB" id="A0A7T5EQ17"/>
<evidence type="ECO:0000259" key="10">
    <source>
        <dbReference type="PROSITE" id="PS50109"/>
    </source>
</evidence>
<gene>
    <name evidence="11" type="ORF">JD108_17505</name>
</gene>
<evidence type="ECO:0000256" key="5">
    <source>
        <dbReference type="ARBA" id="ARBA00022679"/>
    </source>
</evidence>
<proteinExistence type="predicted"/>
<keyword evidence="4" id="KW-0597">Phosphoprotein</keyword>
<evidence type="ECO:0000313" key="12">
    <source>
        <dbReference type="Proteomes" id="UP000595847"/>
    </source>
</evidence>
<dbReference type="InterPro" id="IPR003594">
    <property type="entry name" value="HATPase_dom"/>
</dbReference>
<comment type="subcellular location">
    <subcellularLocation>
        <location evidence="2">Membrane</location>
    </subcellularLocation>
</comment>
<dbReference type="InterPro" id="IPR050351">
    <property type="entry name" value="BphY/WalK/GraS-like"/>
</dbReference>
<protein>
    <recommendedName>
        <fullName evidence="3">histidine kinase</fullName>
        <ecNumber evidence="3">2.7.13.3</ecNumber>
    </recommendedName>
</protein>
<reference evidence="11 12" key="1">
    <citation type="submission" date="2020-12" db="EMBL/GenBank/DDBJ databases">
        <title>strain FJAT-54423T represents a novel species of the genus Brevibacillus.</title>
        <authorList>
            <person name="Tang R."/>
        </authorList>
    </citation>
    <scope>NUCLEOTIDE SEQUENCE [LARGE SCALE GENOMIC DNA]</scope>
    <source>
        <strain evidence="11 12">FJAT-54423</strain>
    </source>
</reference>
<evidence type="ECO:0000256" key="1">
    <source>
        <dbReference type="ARBA" id="ARBA00000085"/>
    </source>
</evidence>
<name>A0A7T5EQ17_9BACL</name>
<keyword evidence="8" id="KW-0067">ATP-binding</keyword>
<dbReference type="GO" id="GO:0000155">
    <property type="term" value="F:phosphorelay sensor kinase activity"/>
    <property type="evidence" value="ECO:0007669"/>
    <property type="project" value="TreeGrafter"/>
</dbReference>
<accession>A0A7T5EQ17</accession>
<evidence type="ECO:0000256" key="9">
    <source>
        <dbReference type="ARBA" id="ARBA00023012"/>
    </source>
</evidence>
<evidence type="ECO:0000256" key="6">
    <source>
        <dbReference type="ARBA" id="ARBA00022741"/>
    </source>
</evidence>
<dbReference type="EC" id="2.7.13.3" evidence="3"/>
<dbReference type="GO" id="GO:0004721">
    <property type="term" value="F:phosphoprotein phosphatase activity"/>
    <property type="evidence" value="ECO:0007669"/>
    <property type="project" value="TreeGrafter"/>
</dbReference>
<dbReference type="SMART" id="SM00387">
    <property type="entry name" value="HATPase_c"/>
    <property type="match status" value="1"/>
</dbReference>
<dbReference type="SUPFAM" id="SSF53187">
    <property type="entry name" value="Zn-dependent exopeptidases"/>
    <property type="match status" value="1"/>
</dbReference>
<dbReference type="PROSITE" id="PS50109">
    <property type="entry name" value="HIS_KIN"/>
    <property type="match status" value="1"/>
</dbReference>
<keyword evidence="9" id="KW-0902">Two-component regulatory system</keyword>
<dbReference type="GO" id="GO:0005524">
    <property type="term" value="F:ATP binding"/>
    <property type="evidence" value="ECO:0007669"/>
    <property type="project" value="UniProtKB-KW"/>
</dbReference>
<keyword evidence="5" id="KW-0808">Transferase</keyword>
<dbReference type="Gene3D" id="3.30.565.10">
    <property type="entry name" value="Histidine kinase-like ATPase, C-terminal domain"/>
    <property type="match status" value="1"/>
</dbReference>
<evidence type="ECO:0000256" key="7">
    <source>
        <dbReference type="ARBA" id="ARBA00022777"/>
    </source>
</evidence>
<dbReference type="Pfam" id="PF02518">
    <property type="entry name" value="HATPase_c"/>
    <property type="match status" value="1"/>
</dbReference>